<feature type="non-terminal residue" evidence="2">
    <location>
        <position position="448"/>
    </location>
</feature>
<dbReference type="GO" id="GO:0005737">
    <property type="term" value="C:cytoplasm"/>
    <property type="evidence" value="ECO:0007669"/>
    <property type="project" value="TreeGrafter"/>
</dbReference>
<dbReference type="SUPFAM" id="SSF56801">
    <property type="entry name" value="Acetyl-CoA synthetase-like"/>
    <property type="match status" value="1"/>
</dbReference>
<dbReference type="Proteomes" id="UP000239458">
    <property type="component" value="Unassembled WGS sequence"/>
</dbReference>
<gene>
    <name evidence="2" type="ORF">CQ006_28055</name>
</gene>
<evidence type="ECO:0000259" key="1">
    <source>
        <dbReference type="Pfam" id="PF00501"/>
    </source>
</evidence>
<dbReference type="EMBL" id="PCQE01000133">
    <property type="protein sequence ID" value="PRB84202.1"/>
    <property type="molecule type" value="Genomic_DNA"/>
</dbReference>
<reference evidence="2 3" key="1">
    <citation type="submission" date="2017-09" db="EMBL/GenBank/DDBJ databases">
        <title>Genomic, metabolic, and phenotypic characteristics of bacterial isolates from the natural microbiome of the model nematode Caenorhabditis elegans.</title>
        <authorList>
            <person name="Zimmermann J."/>
            <person name="Obeng N."/>
            <person name="Yang W."/>
            <person name="Obeng O."/>
            <person name="Kissoyan K."/>
            <person name="Pees B."/>
            <person name="Dirksen P."/>
            <person name="Hoppner M."/>
            <person name="Franke A."/>
            <person name="Rosenstiel P."/>
            <person name="Leippe M."/>
            <person name="Dierking K."/>
            <person name="Kaleta C."/>
            <person name="Schulenburg H."/>
        </authorList>
    </citation>
    <scope>NUCLEOTIDE SEQUENCE [LARGE SCALE GENOMIC DNA]</scope>
    <source>
        <strain evidence="2 3">MYb184</strain>
    </source>
</reference>
<dbReference type="NCBIfam" id="TIGR01733">
    <property type="entry name" value="AA-adenyl-dom"/>
    <property type="match status" value="1"/>
</dbReference>
<dbReference type="Pfam" id="PF00501">
    <property type="entry name" value="AMP-binding"/>
    <property type="match status" value="1"/>
</dbReference>
<accession>A0A2S9CUM9</accession>
<dbReference type="CDD" id="cd05930">
    <property type="entry name" value="A_NRPS"/>
    <property type="match status" value="1"/>
</dbReference>
<dbReference type="InterPro" id="IPR045851">
    <property type="entry name" value="AMP-bd_C_sf"/>
</dbReference>
<organism evidence="2 3">
    <name type="scientific">Pseudomonas cedrina</name>
    <dbReference type="NCBI Taxonomy" id="651740"/>
    <lineage>
        <taxon>Bacteria</taxon>
        <taxon>Pseudomonadati</taxon>
        <taxon>Pseudomonadota</taxon>
        <taxon>Gammaproteobacteria</taxon>
        <taxon>Pseudomonadales</taxon>
        <taxon>Pseudomonadaceae</taxon>
        <taxon>Pseudomonas</taxon>
    </lineage>
</organism>
<name>A0A2S9CUM9_PSECE</name>
<dbReference type="PANTHER" id="PTHR45527">
    <property type="entry name" value="NONRIBOSOMAL PEPTIDE SYNTHETASE"/>
    <property type="match status" value="1"/>
</dbReference>
<evidence type="ECO:0000313" key="2">
    <source>
        <dbReference type="EMBL" id="PRB84202.1"/>
    </source>
</evidence>
<dbReference type="GO" id="GO:0044550">
    <property type="term" value="P:secondary metabolite biosynthetic process"/>
    <property type="evidence" value="ECO:0007669"/>
    <property type="project" value="TreeGrafter"/>
</dbReference>
<sequence>MLYNNREISFAQLDNGSNLIARRLINSGVQPGDLVAFYLESTPEVSLCQLAIMKAGGGYLPIDINLPIDRLAFILLDSCPRLIVTQQSHLQALVDIDTPKLILGDEDLFALCRVYGQPDIDVAPAQVAYCIYTSGSTGQPKGVIVSHQQVMSFSAGLSTLLDRIPIAGSRMASLASPAFDASVRQLLFMCQGATNCIIPELVRANIQLLAEFTAEYQLDVLNLTPSTCSAYLDVMEATALSSSLPSTLILGGERIDHGLWERLSHIQSLKAFNVYGPTEATWHCCFSRIEQGQKPSIGRSTANAQLYCLDEDLNSLPIGAIGELYIAGTALSYGYQRRPGLTASRFLPNPFSSVPGSRLYQTGDLVRFHKDESIEYVGRNDLQVKIRGYRIELGEVEVALRNIEGIKDVAVIIKNYLGVDRIVAYIVLTKANVLDSVSVRSQLLLWLP</sequence>
<dbReference type="GO" id="GO:0031177">
    <property type="term" value="F:phosphopantetheine binding"/>
    <property type="evidence" value="ECO:0007669"/>
    <property type="project" value="TreeGrafter"/>
</dbReference>
<comment type="caution">
    <text evidence="2">The sequence shown here is derived from an EMBL/GenBank/DDBJ whole genome shotgun (WGS) entry which is preliminary data.</text>
</comment>
<dbReference type="GO" id="GO:0043041">
    <property type="term" value="P:amino acid activation for nonribosomal peptide biosynthetic process"/>
    <property type="evidence" value="ECO:0007669"/>
    <property type="project" value="TreeGrafter"/>
</dbReference>
<dbReference type="Gene3D" id="3.40.50.980">
    <property type="match status" value="2"/>
</dbReference>
<dbReference type="InterPro" id="IPR000873">
    <property type="entry name" value="AMP-dep_synth/lig_dom"/>
</dbReference>
<proteinExistence type="predicted"/>
<protein>
    <recommendedName>
        <fullName evidence="1">AMP-dependent synthetase/ligase domain-containing protein</fullName>
    </recommendedName>
</protein>
<dbReference type="Gene3D" id="3.30.300.30">
    <property type="match status" value="1"/>
</dbReference>
<dbReference type="AlphaFoldDB" id="A0A2S9CUM9"/>
<dbReference type="InterPro" id="IPR010071">
    <property type="entry name" value="AA_adenyl_dom"/>
</dbReference>
<dbReference type="PANTHER" id="PTHR45527:SF1">
    <property type="entry name" value="FATTY ACID SYNTHASE"/>
    <property type="match status" value="1"/>
</dbReference>
<dbReference type="Gene3D" id="2.30.38.10">
    <property type="entry name" value="Luciferase, Domain 3"/>
    <property type="match status" value="1"/>
</dbReference>
<feature type="domain" description="AMP-dependent synthetase/ligase" evidence="1">
    <location>
        <begin position="4"/>
        <end position="335"/>
    </location>
</feature>
<evidence type="ECO:0000313" key="3">
    <source>
        <dbReference type="Proteomes" id="UP000239458"/>
    </source>
</evidence>